<evidence type="ECO:0000313" key="3">
    <source>
        <dbReference type="Proteomes" id="UP000290365"/>
    </source>
</evidence>
<sequence length="148" mass="17282">MELFNHPFLAYHICVRKTRKRKNSLRRKYMTEERLQAFAEAWARHDVDMLMTFLTEDCIYEASVGPEPGKTYKGREAVRQGMLDMLAYDGQGESRGGPIDIFGEKGVAQWSYVWTEPDGRVIELRGCDIYEFRGDKISRKNAFRKAFQ</sequence>
<dbReference type="EMBL" id="CP035758">
    <property type="protein sequence ID" value="QBD77010.1"/>
    <property type="molecule type" value="Genomic_DNA"/>
</dbReference>
<evidence type="ECO:0000313" key="2">
    <source>
        <dbReference type="EMBL" id="QBD77010.1"/>
    </source>
</evidence>
<proteinExistence type="predicted"/>
<dbReference type="SUPFAM" id="SSF54427">
    <property type="entry name" value="NTF2-like"/>
    <property type="match status" value="1"/>
</dbReference>
<name>A0A4P6JPE8_KTERU</name>
<dbReference type="Gene3D" id="3.10.450.50">
    <property type="match status" value="1"/>
</dbReference>
<organism evidence="2 3">
    <name type="scientific">Ktedonosporobacter rubrisoli</name>
    <dbReference type="NCBI Taxonomy" id="2509675"/>
    <lineage>
        <taxon>Bacteria</taxon>
        <taxon>Bacillati</taxon>
        <taxon>Chloroflexota</taxon>
        <taxon>Ktedonobacteria</taxon>
        <taxon>Ktedonobacterales</taxon>
        <taxon>Ktedonosporobacteraceae</taxon>
        <taxon>Ktedonosporobacter</taxon>
    </lineage>
</organism>
<gene>
    <name evidence="2" type="ORF">EPA93_13750</name>
</gene>
<dbReference type="OrthoDB" id="13610at2"/>
<dbReference type="KEGG" id="kbs:EPA93_13750"/>
<feature type="domain" description="SnoaL-like" evidence="1">
    <location>
        <begin position="36"/>
        <end position="139"/>
    </location>
</feature>
<evidence type="ECO:0000259" key="1">
    <source>
        <dbReference type="Pfam" id="PF12680"/>
    </source>
</evidence>
<dbReference type="InterPro" id="IPR032710">
    <property type="entry name" value="NTF2-like_dom_sf"/>
</dbReference>
<reference evidence="2 3" key="1">
    <citation type="submission" date="2019-01" db="EMBL/GenBank/DDBJ databases">
        <title>Ktedonosporobacter rubrisoli SCAWS-G2.</title>
        <authorList>
            <person name="Huang Y."/>
            <person name="Yan B."/>
        </authorList>
    </citation>
    <scope>NUCLEOTIDE SEQUENCE [LARGE SCALE GENOMIC DNA]</scope>
    <source>
        <strain evidence="2 3">SCAWS-G2</strain>
    </source>
</reference>
<keyword evidence="3" id="KW-1185">Reference proteome</keyword>
<accession>A0A4P6JPE8</accession>
<dbReference type="AlphaFoldDB" id="A0A4P6JPE8"/>
<dbReference type="InterPro" id="IPR037401">
    <property type="entry name" value="SnoaL-like"/>
</dbReference>
<protein>
    <submittedName>
        <fullName evidence="2">Nuclear transport factor 2 family protein</fullName>
    </submittedName>
</protein>
<dbReference type="Pfam" id="PF12680">
    <property type="entry name" value="SnoaL_2"/>
    <property type="match status" value="1"/>
</dbReference>
<dbReference type="Proteomes" id="UP000290365">
    <property type="component" value="Chromosome"/>
</dbReference>